<gene>
    <name evidence="2" type="ORF">INH39_16050</name>
</gene>
<dbReference type="RefSeq" id="WP_243494037.1">
    <property type="nucleotide sequence ID" value="NZ_CP063361.1"/>
</dbReference>
<dbReference type="InterPro" id="IPR012338">
    <property type="entry name" value="Beta-lactam/transpept-like"/>
</dbReference>
<dbReference type="Gene3D" id="3.40.710.10">
    <property type="entry name" value="DD-peptidase/beta-lactamase superfamily"/>
    <property type="match status" value="1"/>
</dbReference>
<proteinExistence type="predicted"/>
<feature type="domain" description="Beta-lactamase-related" evidence="1">
    <location>
        <begin position="108"/>
        <end position="436"/>
    </location>
</feature>
<evidence type="ECO:0000313" key="3">
    <source>
        <dbReference type="Proteomes" id="UP000831532"/>
    </source>
</evidence>
<keyword evidence="3" id="KW-1185">Reference proteome</keyword>
<reference evidence="2 3" key="1">
    <citation type="submission" date="2020-10" db="EMBL/GenBank/DDBJ databases">
        <title>Genome analysis of Massilia species.</title>
        <authorList>
            <person name="Jung D.-H."/>
        </authorList>
    </citation>
    <scope>NUCLEOTIDE SEQUENCE [LARGE SCALE GENOMIC DNA]</scope>
    <source>
        <strain evidence="3">sipir</strain>
    </source>
</reference>
<dbReference type="SUPFAM" id="SSF56601">
    <property type="entry name" value="beta-lactamase/transpeptidase-like"/>
    <property type="match status" value="1"/>
</dbReference>
<dbReference type="Proteomes" id="UP000831532">
    <property type="component" value="Chromosome"/>
</dbReference>
<dbReference type="PANTHER" id="PTHR46825:SF12">
    <property type="entry name" value="PENICILLIN-BINDING PROTEIN 4"/>
    <property type="match status" value="1"/>
</dbReference>
<dbReference type="EMBL" id="CP063361">
    <property type="protein sequence ID" value="UOD33008.1"/>
    <property type="molecule type" value="Genomic_DNA"/>
</dbReference>
<evidence type="ECO:0000313" key="2">
    <source>
        <dbReference type="EMBL" id="UOD33008.1"/>
    </source>
</evidence>
<organism evidence="2 3">
    <name type="scientific">Massilia violaceinigra</name>
    <dbReference type="NCBI Taxonomy" id="2045208"/>
    <lineage>
        <taxon>Bacteria</taxon>
        <taxon>Pseudomonadati</taxon>
        <taxon>Pseudomonadota</taxon>
        <taxon>Betaproteobacteria</taxon>
        <taxon>Burkholderiales</taxon>
        <taxon>Oxalobacteraceae</taxon>
        <taxon>Telluria group</taxon>
        <taxon>Massilia</taxon>
    </lineage>
</organism>
<dbReference type="Pfam" id="PF00144">
    <property type="entry name" value="Beta-lactamase"/>
    <property type="match status" value="1"/>
</dbReference>
<protein>
    <submittedName>
        <fullName evidence="2">Beta-lactamase family protein</fullName>
    </submittedName>
</protein>
<dbReference type="InterPro" id="IPR050491">
    <property type="entry name" value="AmpC-like"/>
</dbReference>
<dbReference type="InterPro" id="IPR001466">
    <property type="entry name" value="Beta-lactam-related"/>
</dbReference>
<sequence length="451" mass="48629">MRAKFPLFQRVTVCSAGRARISSAVLIKLTDNRCSGADSAAHNPDRTLMTKPYRYQPVHCLATVLFAISAIPIQAVHAQENAASLIARIEAPPSAGPGAGELDALTMPALMARLQVPGVSIAVVKDFNIHWAKAYGVADAQTGRLLDTESRFQAASISKPVTALAAMRLVQQNRLNLDADINTMITSWQVPRSALTRYQAVTPRSLLSHTSGADDGFGFPGYEPGAPLPSLVRILNGQPPSNVGKVMFARAPFEAFKYSGGGLVIMQMALTQLSGRPFAPFMNSSVLAPLRMSSSSFEQPPAPGHSARAALAHDRYGQRMGAPWHIYPEQAAAGLWTTPSDLAKFIIEIQTALRGPKGKVLDQRAAKDMLAPAGVGPFAVGLPVDRRGEGWYFSHSGDNWGYRAWMIGHVRKGYGLVIMTNGDNGMALMNQIADRVEKAYDWDSLAKPLAR</sequence>
<evidence type="ECO:0000259" key="1">
    <source>
        <dbReference type="Pfam" id="PF00144"/>
    </source>
</evidence>
<accession>A0ABY4AK66</accession>
<name>A0ABY4AK66_9BURK</name>
<dbReference type="PANTHER" id="PTHR46825">
    <property type="entry name" value="D-ALANYL-D-ALANINE-CARBOXYPEPTIDASE/ENDOPEPTIDASE AMPH"/>
    <property type="match status" value="1"/>
</dbReference>